<dbReference type="EMBL" id="JAUSRF010000006">
    <property type="protein sequence ID" value="MDP9837381.1"/>
    <property type="molecule type" value="Genomic_DNA"/>
</dbReference>
<organism evidence="2 3">
    <name type="scientific">Neorhizobium huautlense</name>
    <dbReference type="NCBI Taxonomy" id="67774"/>
    <lineage>
        <taxon>Bacteria</taxon>
        <taxon>Pseudomonadati</taxon>
        <taxon>Pseudomonadota</taxon>
        <taxon>Alphaproteobacteria</taxon>
        <taxon>Hyphomicrobiales</taxon>
        <taxon>Rhizobiaceae</taxon>
        <taxon>Rhizobium/Agrobacterium group</taxon>
        <taxon>Neorhizobium</taxon>
    </lineage>
</organism>
<keyword evidence="3" id="KW-1185">Reference proteome</keyword>
<feature type="region of interest" description="Disordered" evidence="1">
    <location>
        <begin position="189"/>
        <end position="220"/>
    </location>
</feature>
<accession>A0ABT9PT74</accession>
<reference evidence="2 3" key="1">
    <citation type="submission" date="2023-07" db="EMBL/GenBank/DDBJ databases">
        <title>Sorghum-associated microbial communities from plants grown in Nebraska, USA.</title>
        <authorList>
            <person name="Schachtman D."/>
        </authorList>
    </citation>
    <scope>NUCLEOTIDE SEQUENCE [LARGE SCALE GENOMIC DNA]</scope>
    <source>
        <strain evidence="2 3">DS1307</strain>
    </source>
</reference>
<evidence type="ECO:0000256" key="1">
    <source>
        <dbReference type="SAM" id="MobiDB-lite"/>
    </source>
</evidence>
<dbReference type="RefSeq" id="WP_306834062.1">
    <property type="nucleotide sequence ID" value="NZ_JAUSRF010000006.1"/>
</dbReference>
<dbReference type="Proteomes" id="UP001241472">
    <property type="component" value="Unassembled WGS sequence"/>
</dbReference>
<comment type="caution">
    <text evidence="2">The sequence shown here is derived from an EMBL/GenBank/DDBJ whole genome shotgun (WGS) entry which is preliminary data.</text>
</comment>
<proteinExistence type="predicted"/>
<dbReference type="InterPro" id="IPR018648">
    <property type="entry name" value="DUF2076"/>
</dbReference>
<gene>
    <name evidence="2" type="ORF">J2T09_002133</name>
</gene>
<feature type="compositionally biased region" description="Low complexity" evidence="1">
    <location>
        <begin position="84"/>
        <end position="113"/>
    </location>
</feature>
<evidence type="ECO:0008006" key="4">
    <source>
        <dbReference type="Google" id="ProtNLM"/>
    </source>
</evidence>
<evidence type="ECO:0000313" key="2">
    <source>
        <dbReference type="EMBL" id="MDP9837381.1"/>
    </source>
</evidence>
<name>A0ABT9PT74_9HYPH</name>
<sequence length="220" mass="22383">MDQNDRHAIDGLFGKLKQVEGQTGPRDGEAEAFINQRVASQPAAPYFMAQTIVVQEQALEAAQRRIEELEYQASARPAGGGGFFSSMFGSNSQPRQQPAPYRGAAPAASAAYGNQGYAQNAYADPNGQQGGQQGGQPSGPWGRSGAAQRPGFGGAGGGGFLAGAAQTAMGVAGGVLLGNAIMGMMGGNEAQAAETPAPEPAQPVEDADTGMDDGGDDMDF</sequence>
<feature type="region of interest" description="Disordered" evidence="1">
    <location>
        <begin position="84"/>
        <end position="152"/>
    </location>
</feature>
<dbReference type="Pfam" id="PF09849">
    <property type="entry name" value="DUF2076"/>
    <property type="match status" value="1"/>
</dbReference>
<feature type="compositionally biased region" description="Gly residues" evidence="1">
    <location>
        <begin position="128"/>
        <end position="137"/>
    </location>
</feature>
<evidence type="ECO:0000313" key="3">
    <source>
        <dbReference type="Proteomes" id="UP001241472"/>
    </source>
</evidence>
<protein>
    <recommendedName>
        <fullName evidence="4">DUF2076 domain-containing protein</fullName>
    </recommendedName>
</protein>
<feature type="compositionally biased region" description="Acidic residues" evidence="1">
    <location>
        <begin position="205"/>
        <end position="220"/>
    </location>
</feature>